<evidence type="ECO:0000256" key="1">
    <source>
        <dbReference type="SAM" id="Phobius"/>
    </source>
</evidence>
<keyword evidence="1" id="KW-0472">Membrane</keyword>
<dbReference type="Proteomes" id="UP000606653">
    <property type="component" value="Unassembled WGS sequence"/>
</dbReference>
<organism evidence="2 3">
    <name type="scientific">Saccharibacillus kuerlensis</name>
    <dbReference type="NCBI Taxonomy" id="459527"/>
    <lineage>
        <taxon>Bacteria</taxon>
        <taxon>Bacillati</taxon>
        <taxon>Bacillota</taxon>
        <taxon>Bacilli</taxon>
        <taxon>Bacillales</taxon>
        <taxon>Paenibacillaceae</taxon>
        <taxon>Saccharibacillus</taxon>
    </lineage>
</organism>
<reference evidence="3" key="1">
    <citation type="journal article" date="2019" name="Int. J. Syst. Evol. Microbiol.">
        <title>The Global Catalogue of Microorganisms (GCM) 10K type strain sequencing project: providing services to taxonomists for standard genome sequencing and annotation.</title>
        <authorList>
            <consortium name="The Broad Institute Genomics Platform"/>
            <consortium name="The Broad Institute Genome Sequencing Center for Infectious Disease"/>
            <person name="Wu L."/>
            <person name="Ma J."/>
        </authorList>
    </citation>
    <scope>NUCLEOTIDE SEQUENCE [LARGE SCALE GENOMIC DNA]</scope>
    <source>
        <strain evidence="3">CGMCC 1.6964</strain>
    </source>
</reference>
<gene>
    <name evidence="2" type="ORF">GCM10010969_22570</name>
</gene>
<feature type="transmembrane region" description="Helical" evidence="1">
    <location>
        <begin position="61"/>
        <end position="89"/>
    </location>
</feature>
<name>A0ABQ2L3L8_9BACL</name>
<accession>A0ABQ2L3L8</accession>
<feature type="transmembrane region" description="Helical" evidence="1">
    <location>
        <begin position="29"/>
        <end position="49"/>
    </location>
</feature>
<dbReference type="EMBL" id="BMLN01000005">
    <property type="protein sequence ID" value="GGO00876.1"/>
    <property type="molecule type" value="Genomic_DNA"/>
</dbReference>
<evidence type="ECO:0008006" key="4">
    <source>
        <dbReference type="Google" id="ProtNLM"/>
    </source>
</evidence>
<keyword evidence="1" id="KW-1133">Transmembrane helix</keyword>
<sequence length="108" mass="11853">MSISRVLLLIAGVCELLLAIPVLGGWFVLATGWGVLGFMFLLHAAALVFTLRERVPFYGPVLGIITSLLAWIPFIGWALHLASGIALLVNAFQGPRTDTRGVQQRRYY</sequence>
<dbReference type="RefSeq" id="WP_018978545.1">
    <property type="nucleotide sequence ID" value="NZ_BMLN01000005.1"/>
</dbReference>
<protein>
    <recommendedName>
        <fullName evidence="4">DUF4233 domain-containing protein</fullName>
    </recommendedName>
</protein>
<keyword evidence="3" id="KW-1185">Reference proteome</keyword>
<keyword evidence="1" id="KW-0812">Transmembrane</keyword>
<comment type="caution">
    <text evidence="2">The sequence shown here is derived from an EMBL/GenBank/DDBJ whole genome shotgun (WGS) entry which is preliminary data.</text>
</comment>
<proteinExistence type="predicted"/>
<evidence type="ECO:0000313" key="2">
    <source>
        <dbReference type="EMBL" id="GGO00876.1"/>
    </source>
</evidence>
<evidence type="ECO:0000313" key="3">
    <source>
        <dbReference type="Proteomes" id="UP000606653"/>
    </source>
</evidence>